<dbReference type="Gene3D" id="3.90.830.10">
    <property type="entry name" value="Syntaxin Binding Protein 1, Chain A, domain 2"/>
    <property type="match status" value="1"/>
</dbReference>
<sequence length="623" mass="70108">MDLRDVLSGRILDQIIGKVDVAKGEYTVLVLDKAATKIVSSACKMQDVLARGVTLVESLEKMRAPMKLDAIYIMEPTLESVNKFLPDWDGSGQVKEPLYKCAHVFFTESCPDELFKKFGDPRIRRYLKALKEADICFLANESRVFTFNYPNAFLDFYKTDHGAKGPLFTKLASQLASLCYALEEYPTIRYRQGLTRIKDFADIVQNKLDGFKDENPNLGTIGRKSKSQLIILDRGFDPVTPILHHLTIQAMVYDLMKIENDQYSYKFKNQLGLENEKKAQLDESDNSWSSMRHQHLAEATKKVSSLVKDFLAEKKMSKVEGDVSLKSLHALMQQLPQYRRQLNQFMLQFNIVEEALRLYEANKYDTICRLEQTLATGEDENQEQVLDGMKLIIPALLDDKSSSENKARIVALYLLMSKGGVTPDTFARLMQHSNIIGNMRTTLLNLQYLGVNVIKDKGNASPNVLKRIPRDPSKYYPQSRWVPILQDILEYTMDEKLDYSYCAGTRGPVASDGKASGEAAHKGSDLDAKSKRGWVWQRGTGVPGGPKGSSGSQGAIGGRATIIVFIMGGVTYAELRLVYELMSTKIDENRKYADNYSIVIGSTDLVTPTKFFNLVEKLPPIVA</sequence>
<dbReference type="PIRSF" id="PIRSF005715">
    <property type="entry name" value="VPS45_Sec1"/>
    <property type="match status" value="1"/>
</dbReference>
<dbReference type="InterPro" id="IPR043127">
    <property type="entry name" value="Sec-1-like_dom3a"/>
</dbReference>
<comment type="caution">
    <text evidence="2">The sequence shown here is derived from an EMBL/GenBank/DDBJ whole genome shotgun (WGS) entry which is preliminary data.</text>
</comment>
<protein>
    <submittedName>
        <fullName evidence="2">Syntaxin-binding protein 1</fullName>
    </submittedName>
</protein>
<dbReference type="SUPFAM" id="SSF56815">
    <property type="entry name" value="Sec1/munc18-like (SM) proteins"/>
    <property type="match status" value="1"/>
</dbReference>
<evidence type="ECO:0000256" key="1">
    <source>
        <dbReference type="ARBA" id="ARBA00009884"/>
    </source>
</evidence>
<dbReference type="Gene3D" id="3.40.50.2060">
    <property type="match status" value="1"/>
</dbReference>
<dbReference type="InterPro" id="IPR043154">
    <property type="entry name" value="Sec-1-like_dom1"/>
</dbReference>
<dbReference type="InterPro" id="IPR027482">
    <property type="entry name" value="Sec1-like_dom2"/>
</dbReference>
<evidence type="ECO:0000313" key="3">
    <source>
        <dbReference type="Proteomes" id="UP001165289"/>
    </source>
</evidence>
<dbReference type="EMBL" id="JAKMXF010000354">
    <property type="protein sequence ID" value="KAI6646610.1"/>
    <property type="molecule type" value="Genomic_DNA"/>
</dbReference>
<dbReference type="InterPro" id="IPR036045">
    <property type="entry name" value="Sec1-like_sf"/>
</dbReference>
<name>A0AAV7JDS0_9METZ</name>
<organism evidence="2 3">
    <name type="scientific">Oopsacas minuta</name>
    <dbReference type="NCBI Taxonomy" id="111878"/>
    <lineage>
        <taxon>Eukaryota</taxon>
        <taxon>Metazoa</taxon>
        <taxon>Porifera</taxon>
        <taxon>Hexactinellida</taxon>
        <taxon>Hexasterophora</taxon>
        <taxon>Lyssacinosida</taxon>
        <taxon>Leucopsacidae</taxon>
        <taxon>Oopsacas</taxon>
    </lineage>
</organism>
<dbReference type="Pfam" id="PF00995">
    <property type="entry name" value="Sec1"/>
    <property type="match status" value="1"/>
</dbReference>
<dbReference type="Proteomes" id="UP001165289">
    <property type="component" value="Unassembled WGS sequence"/>
</dbReference>
<dbReference type="InterPro" id="IPR001619">
    <property type="entry name" value="Sec1-like"/>
</dbReference>
<dbReference type="GO" id="GO:0016192">
    <property type="term" value="P:vesicle-mediated transport"/>
    <property type="evidence" value="ECO:0007669"/>
    <property type="project" value="InterPro"/>
</dbReference>
<evidence type="ECO:0000313" key="2">
    <source>
        <dbReference type="EMBL" id="KAI6646610.1"/>
    </source>
</evidence>
<reference evidence="2 3" key="1">
    <citation type="journal article" date="2023" name="BMC Biol.">
        <title>The compact genome of the sponge Oopsacas minuta (Hexactinellida) is lacking key metazoan core genes.</title>
        <authorList>
            <person name="Santini S."/>
            <person name="Schenkelaars Q."/>
            <person name="Jourda C."/>
            <person name="Duchesne M."/>
            <person name="Belahbib H."/>
            <person name="Rocher C."/>
            <person name="Selva M."/>
            <person name="Riesgo A."/>
            <person name="Vervoort M."/>
            <person name="Leys S.P."/>
            <person name="Kodjabachian L."/>
            <person name="Le Bivic A."/>
            <person name="Borchiellini C."/>
            <person name="Claverie J.M."/>
            <person name="Renard E."/>
        </authorList>
    </citation>
    <scope>NUCLEOTIDE SEQUENCE [LARGE SCALE GENOMIC DNA]</scope>
    <source>
        <strain evidence="2">SPO-2</strain>
    </source>
</reference>
<dbReference type="Gene3D" id="3.40.50.1910">
    <property type="match status" value="1"/>
</dbReference>
<proteinExistence type="inferred from homology"/>
<keyword evidence="3" id="KW-1185">Reference proteome</keyword>
<accession>A0AAV7JDS0</accession>
<dbReference type="PANTHER" id="PTHR11679">
    <property type="entry name" value="VESICLE PROTEIN SORTING-ASSOCIATED"/>
    <property type="match status" value="1"/>
</dbReference>
<comment type="similarity">
    <text evidence="1">Belongs to the STXBP/unc-18/SEC1 family.</text>
</comment>
<dbReference type="AlphaFoldDB" id="A0AAV7JDS0"/>
<dbReference type="Gene3D" id="1.25.40.60">
    <property type="match status" value="1"/>
</dbReference>
<gene>
    <name evidence="2" type="ORF">LOD99_12731</name>
</gene>